<dbReference type="Pfam" id="PF26113">
    <property type="entry name" value="GH16_XgeA"/>
    <property type="match status" value="1"/>
</dbReference>
<keyword evidence="2" id="KW-0472">Membrane</keyword>
<keyword evidence="2" id="KW-1133">Transmembrane helix</keyword>
<dbReference type="SUPFAM" id="SSF49899">
    <property type="entry name" value="Concanavalin A-like lectins/glucanases"/>
    <property type="match status" value="1"/>
</dbReference>
<protein>
    <submittedName>
        <fullName evidence="4">Concanavalin A-like lectin/glucanase domain-containing protein</fullName>
    </submittedName>
</protein>
<evidence type="ECO:0000256" key="2">
    <source>
        <dbReference type="SAM" id="Phobius"/>
    </source>
</evidence>
<dbReference type="GO" id="GO:0009251">
    <property type="term" value="P:glucan catabolic process"/>
    <property type="evidence" value="ECO:0007669"/>
    <property type="project" value="TreeGrafter"/>
</dbReference>
<dbReference type="Proteomes" id="UP000823399">
    <property type="component" value="Unassembled WGS sequence"/>
</dbReference>
<dbReference type="PANTHER" id="PTHR10963">
    <property type="entry name" value="GLYCOSYL HYDROLASE-RELATED"/>
    <property type="match status" value="1"/>
</dbReference>
<keyword evidence="5" id="KW-1185">Reference proteome</keyword>
<feature type="compositionally biased region" description="Low complexity" evidence="1">
    <location>
        <begin position="339"/>
        <end position="355"/>
    </location>
</feature>
<dbReference type="OrthoDB" id="192832at2759"/>
<name>A0A9P7EZS8_9AGAM</name>
<dbReference type="GeneID" id="64691701"/>
<dbReference type="InterPro" id="IPR000757">
    <property type="entry name" value="Beta-glucanase-like"/>
</dbReference>
<dbReference type="InterPro" id="IPR013320">
    <property type="entry name" value="ConA-like_dom_sf"/>
</dbReference>
<dbReference type="EMBL" id="JABBWM010000067">
    <property type="protein sequence ID" value="KAG2097028.1"/>
    <property type="molecule type" value="Genomic_DNA"/>
</dbReference>
<evidence type="ECO:0000313" key="5">
    <source>
        <dbReference type="Proteomes" id="UP000823399"/>
    </source>
</evidence>
<gene>
    <name evidence="4" type="ORF">F5147DRAFT_373517</name>
</gene>
<dbReference type="InterPro" id="IPR050546">
    <property type="entry name" value="Glycosyl_Hydrlase_16"/>
</dbReference>
<evidence type="ECO:0000313" key="4">
    <source>
        <dbReference type="EMBL" id="KAG2097028.1"/>
    </source>
</evidence>
<keyword evidence="2" id="KW-0812">Transmembrane</keyword>
<dbReference type="CDD" id="cd02181">
    <property type="entry name" value="GH16_fungal_Lam16A_glucanase"/>
    <property type="match status" value="1"/>
</dbReference>
<dbReference type="PROSITE" id="PS51762">
    <property type="entry name" value="GH16_2"/>
    <property type="match status" value="1"/>
</dbReference>
<feature type="domain" description="GH16" evidence="3">
    <location>
        <begin position="28"/>
        <end position="337"/>
    </location>
</feature>
<dbReference type="Gene3D" id="2.60.120.200">
    <property type="match status" value="1"/>
</dbReference>
<dbReference type="FunFam" id="2.60.120.200:FF:000179">
    <property type="entry name" value="Unplaced genomic scaffold supercont1.19, whole genome shotgun sequence"/>
    <property type="match status" value="1"/>
</dbReference>
<reference evidence="4" key="1">
    <citation type="journal article" date="2020" name="New Phytol.">
        <title>Comparative genomics reveals dynamic genome evolution in host specialist ectomycorrhizal fungi.</title>
        <authorList>
            <person name="Lofgren L.A."/>
            <person name="Nguyen N.H."/>
            <person name="Vilgalys R."/>
            <person name="Ruytinx J."/>
            <person name="Liao H.L."/>
            <person name="Branco S."/>
            <person name="Kuo A."/>
            <person name="LaButti K."/>
            <person name="Lipzen A."/>
            <person name="Andreopoulos W."/>
            <person name="Pangilinan J."/>
            <person name="Riley R."/>
            <person name="Hundley H."/>
            <person name="Na H."/>
            <person name="Barry K."/>
            <person name="Grigoriev I.V."/>
            <person name="Stajich J.E."/>
            <person name="Kennedy P.G."/>
        </authorList>
    </citation>
    <scope>NUCLEOTIDE SEQUENCE</scope>
    <source>
        <strain evidence="4">FC423</strain>
    </source>
</reference>
<organism evidence="4 5">
    <name type="scientific">Suillus discolor</name>
    <dbReference type="NCBI Taxonomy" id="1912936"/>
    <lineage>
        <taxon>Eukaryota</taxon>
        <taxon>Fungi</taxon>
        <taxon>Dikarya</taxon>
        <taxon>Basidiomycota</taxon>
        <taxon>Agaricomycotina</taxon>
        <taxon>Agaricomycetes</taxon>
        <taxon>Agaricomycetidae</taxon>
        <taxon>Boletales</taxon>
        <taxon>Suillineae</taxon>
        <taxon>Suillaceae</taxon>
        <taxon>Suillus</taxon>
    </lineage>
</organism>
<sequence>MPSSFPLLMFSHFVTMKYWLVFGVFASYISSVNGYSLIREYSGQSFFDRWDFYNDYDNLTAGNVMWANESYAASQKLAYIDSRGNAIIKVDNTTNVPLGQNRSTVRITSQDTYDIGSVWIIDLSHIPFGCSVWPAFWTFGPNWPEDGEIDIIEAINMMTFNQMSIHTTPGCTDNGSEYQLGISGPTTDCSQPPGCTVAETSPNSYAGDFAAAGGGVWATQFDVSGIFIWFWSRPNIPASINQANSSSVDVTQWGTPHASYFSNTCNITQFYTPQNLVLDITLCGVWAGVGSNYASTCANAGPTGQCYEDCVVGPGSPRYDDAYFNISYVRAYTSALPSATATGTTTTPPTRVTATRQSGKSTRNYDNNGWSAVVMFLIAAPIAVIGSWPLMFKKLHYRGMPV</sequence>
<feature type="region of interest" description="Disordered" evidence="1">
    <location>
        <begin position="339"/>
        <end position="361"/>
    </location>
</feature>
<dbReference type="RefSeq" id="XP_041288424.1">
    <property type="nucleotide sequence ID" value="XM_041429442.1"/>
</dbReference>
<proteinExistence type="predicted"/>
<evidence type="ECO:0000259" key="3">
    <source>
        <dbReference type="PROSITE" id="PS51762"/>
    </source>
</evidence>
<accession>A0A9P7EZS8</accession>
<evidence type="ECO:0000256" key="1">
    <source>
        <dbReference type="SAM" id="MobiDB-lite"/>
    </source>
</evidence>
<dbReference type="PANTHER" id="PTHR10963:SF24">
    <property type="entry name" value="GLYCOSIDASE C21B10.07-RELATED"/>
    <property type="match status" value="1"/>
</dbReference>
<comment type="caution">
    <text evidence="4">The sequence shown here is derived from an EMBL/GenBank/DDBJ whole genome shotgun (WGS) entry which is preliminary data.</text>
</comment>
<dbReference type="GO" id="GO:0004553">
    <property type="term" value="F:hydrolase activity, hydrolyzing O-glycosyl compounds"/>
    <property type="evidence" value="ECO:0007669"/>
    <property type="project" value="InterPro"/>
</dbReference>
<dbReference type="AlphaFoldDB" id="A0A9P7EZS8"/>
<feature type="transmembrane region" description="Helical" evidence="2">
    <location>
        <begin position="370"/>
        <end position="392"/>
    </location>
</feature>